<dbReference type="AlphaFoldDB" id="A0A0K0E5P8"/>
<organism evidence="1">
    <name type="scientific">Strongyloides stercoralis</name>
    <name type="common">Threadworm</name>
    <dbReference type="NCBI Taxonomy" id="6248"/>
    <lineage>
        <taxon>Eukaryota</taxon>
        <taxon>Metazoa</taxon>
        <taxon>Ecdysozoa</taxon>
        <taxon>Nematoda</taxon>
        <taxon>Chromadorea</taxon>
        <taxon>Rhabditida</taxon>
        <taxon>Tylenchina</taxon>
        <taxon>Panagrolaimomorpha</taxon>
        <taxon>Strongyloidoidea</taxon>
        <taxon>Strongyloididae</taxon>
        <taxon>Strongyloides</taxon>
    </lineage>
</organism>
<protein>
    <submittedName>
        <fullName evidence="1">Uncharacterized protein</fullName>
    </submittedName>
</protein>
<proteinExistence type="predicted"/>
<sequence length="69" mass="7876">MEFKDCCFTGAESKHGGSFRAKKSYGSIRTESGAWGFILEGLETVALLEQDQEHEKFSGVNWRLLFNWN</sequence>
<accession>A0A0K0E5P8</accession>
<reference evidence="1" key="1">
    <citation type="submission" date="2015-08" db="UniProtKB">
        <authorList>
            <consortium name="WormBaseParasite"/>
        </authorList>
    </citation>
    <scope>IDENTIFICATION</scope>
</reference>
<evidence type="ECO:0000313" key="1">
    <source>
        <dbReference type="WBParaSite" id="SSTP_0000483368.1"/>
    </source>
</evidence>
<name>A0A0K0E5P8_STRER</name>
<dbReference type="WBParaSite" id="SSTP_0000483368.1">
    <property type="protein sequence ID" value="SSTP_0000483368.1"/>
    <property type="gene ID" value="SSTP_0000483368"/>
</dbReference>